<dbReference type="AlphaFoldDB" id="A0A6A4QEU8"/>
<dbReference type="GO" id="GO:0003680">
    <property type="term" value="F:minor groove of adenine-thymine-rich DNA binding"/>
    <property type="evidence" value="ECO:0007669"/>
    <property type="project" value="UniProtKB-UniRule"/>
</dbReference>
<evidence type="ECO:0000313" key="9">
    <source>
        <dbReference type="Proteomes" id="UP000447434"/>
    </source>
</evidence>
<keyword evidence="3 5" id="KW-0804">Transcription</keyword>
<evidence type="ECO:0000256" key="3">
    <source>
        <dbReference type="ARBA" id="ARBA00023163"/>
    </source>
</evidence>
<dbReference type="PANTHER" id="PTHR31500">
    <property type="entry name" value="AT-HOOK MOTIF NUCLEAR-LOCALIZED PROTEIN 9"/>
    <property type="match status" value="1"/>
</dbReference>
<keyword evidence="4 5" id="KW-0539">Nucleus</keyword>
<dbReference type="InterPro" id="IPR005175">
    <property type="entry name" value="PPC_dom"/>
</dbReference>
<evidence type="ECO:0000259" key="7">
    <source>
        <dbReference type="PROSITE" id="PS51742"/>
    </source>
</evidence>
<feature type="region of interest" description="Disordered" evidence="6">
    <location>
        <begin position="138"/>
        <end position="178"/>
    </location>
</feature>
<dbReference type="Pfam" id="PF03479">
    <property type="entry name" value="PCC"/>
    <property type="match status" value="1"/>
</dbReference>
<dbReference type="Proteomes" id="UP000447434">
    <property type="component" value="Chromosome 6"/>
</dbReference>
<keyword evidence="9" id="KW-1185">Reference proteome</keyword>
<dbReference type="CDD" id="cd11378">
    <property type="entry name" value="DUF296"/>
    <property type="match status" value="1"/>
</dbReference>
<dbReference type="InterPro" id="IPR039605">
    <property type="entry name" value="AHL"/>
</dbReference>
<comment type="subcellular location">
    <subcellularLocation>
        <location evidence="5">Nucleus</location>
    </subcellularLocation>
</comment>
<evidence type="ECO:0000256" key="5">
    <source>
        <dbReference type="RuleBase" id="RU367031"/>
    </source>
</evidence>
<evidence type="ECO:0000256" key="2">
    <source>
        <dbReference type="ARBA" id="ARBA00023125"/>
    </source>
</evidence>
<dbReference type="GO" id="GO:0005634">
    <property type="term" value="C:nucleus"/>
    <property type="evidence" value="ECO:0007669"/>
    <property type="project" value="UniProtKB-SubCell"/>
</dbReference>
<comment type="function">
    <text evidence="5">Transcription factor that specifically binds AT-rich DNA sequences related to the nuclear matrix attachment regions (MARs).</text>
</comment>
<name>A0A6A4QEU8_LUPAL</name>
<evidence type="ECO:0000256" key="1">
    <source>
        <dbReference type="ARBA" id="ARBA00023015"/>
    </source>
</evidence>
<evidence type="ECO:0000313" key="8">
    <source>
        <dbReference type="EMBL" id="KAE9612361.1"/>
    </source>
</evidence>
<feature type="domain" description="PPC" evidence="7">
    <location>
        <begin position="1"/>
        <end position="97"/>
    </location>
</feature>
<keyword evidence="1 5" id="KW-0805">Transcription regulation</keyword>
<comment type="domain">
    <text evidence="5">The PPC domain mediates interactions between AHL proteins.</text>
</comment>
<proteinExistence type="predicted"/>
<dbReference type="PROSITE" id="PS51742">
    <property type="entry name" value="PPC"/>
    <property type="match status" value="1"/>
</dbReference>
<keyword evidence="2 5" id="KW-0238">DNA-binding</keyword>
<accession>A0A6A4QEU8</accession>
<dbReference type="Gene3D" id="3.30.1330.80">
    <property type="entry name" value="Hypothetical protein, similar to alpha- acetolactate decarboxylase, domain 2"/>
    <property type="match status" value="1"/>
</dbReference>
<protein>
    <recommendedName>
        <fullName evidence="5">AT-hook motif nuclear-localized protein</fullName>
    </recommendedName>
</protein>
<dbReference type="EMBL" id="WOCE01000006">
    <property type="protein sequence ID" value="KAE9612361.1"/>
    <property type="molecule type" value="Genomic_DNA"/>
</dbReference>
<sequence length="178" mass="18602">MVLGFEICMYFQGRFEILSLCGSFIASENSDIRSQSGGLSVSLSAPDGSVIGGPVAGLLTAAGPIQMVIGSFIPNGYTTHKRKQHQEHTVASPISFGPATVSAAGPISQANPTNVDAENSLMTMSQLPEQIQSEPVSVTTSGDTQNIDTTPNAATWNGSDEFSGQRVSPDINLSLPDE</sequence>
<reference evidence="9" key="1">
    <citation type="journal article" date="2020" name="Nat. Commun.">
        <title>Genome sequence of the cluster root forming white lupin.</title>
        <authorList>
            <person name="Hufnagel B."/>
            <person name="Marques A."/>
            <person name="Soriano A."/>
            <person name="Marques L."/>
            <person name="Divol F."/>
            <person name="Doumas P."/>
            <person name="Sallet E."/>
            <person name="Mancinotti D."/>
            <person name="Carrere S."/>
            <person name="Marande W."/>
            <person name="Arribat S."/>
            <person name="Keller J."/>
            <person name="Huneau C."/>
            <person name="Blein T."/>
            <person name="Aime D."/>
            <person name="Laguerre M."/>
            <person name="Taylor J."/>
            <person name="Schubert V."/>
            <person name="Nelson M."/>
            <person name="Geu-Flores F."/>
            <person name="Crespi M."/>
            <person name="Gallardo-Guerrero K."/>
            <person name="Delaux P.-M."/>
            <person name="Salse J."/>
            <person name="Berges H."/>
            <person name="Guyot R."/>
            <person name="Gouzy J."/>
            <person name="Peret B."/>
        </authorList>
    </citation>
    <scope>NUCLEOTIDE SEQUENCE [LARGE SCALE GENOMIC DNA]</scope>
    <source>
        <strain evidence="9">cv. Amiga</strain>
    </source>
</reference>
<feature type="compositionally biased region" description="Polar residues" evidence="6">
    <location>
        <begin position="138"/>
        <end position="166"/>
    </location>
</feature>
<gene>
    <name evidence="8" type="ORF">Lalb_Chr06g0172191</name>
</gene>
<dbReference type="PANTHER" id="PTHR31500:SF56">
    <property type="entry name" value="AT-HOOK MOTIF NUCLEAR-LOCALIZED PROTEIN"/>
    <property type="match status" value="1"/>
</dbReference>
<dbReference type="OrthoDB" id="1903967at2759"/>
<comment type="caution">
    <text evidence="8">The sequence shown here is derived from an EMBL/GenBank/DDBJ whole genome shotgun (WGS) entry which is preliminary data.</text>
</comment>
<evidence type="ECO:0000256" key="6">
    <source>
        <dbReference type="SAM" id="MobiDB-lite"/>
    </source>
</evidence>
<organism evidence="8 9">
    <name type="scientific">Lupinus albus</name>
    <name type="common">White lupine</name>
    <name type="synonym">Lupinus termis</name>
    <dbReference type="NCBI Taxonomy" id="3870"/>
    <lineage>
        <taxon>Eukaryota</taxon>
        <taxon>Viridiplantae</taxon>
        <taxon>Streptophyta</taxon>
        <taxon>Embryophyta</taxon>
        <taxon>Tracheophyta</taxon>
        <taxon>Spermatophyta</taxon>
        <taxon>Magnoliopsida</taxon>
        <taxon>eudicotyledons</taxon>
        <taxon>Gunneridae</taxon>
        <taxon>Pentapetalae</taxon>
        <taxon>rosids</taxon>
        <taxon>fabids</taxon>
        <taxon>Fabales</taxon>
        <taxon>Fabaceae</taxon>
        <taxon>Papilionoideae</taxon>
        <taxon>50 kb inversion clade</taxon>
        <taxon>genistoids sensu lato</taxon>
        <taxon>core genistoids</taxon>
        <taxon>Genisteae</taxon>
        <taxon>Lupinus</taxon>
    </lineage>
</organism>
<dbReference type="SUPFAM" id="SSF117856">
    <property type="entry name" value="AF0104/ALDC/Ptd012-like"/>
    <property type="match status" value="1"/>
</dbReference>
<evidence type="ECO:0000256" key="4">
    <source>
        <dbReference type="ARBA" id="ARBA00023242"/>
    </source>
</evidence>